<evidence type="ECO:0000313" key="1">
    <source>
        <dbReference type="EMBL" id="OWW54529.1"/>
    </source>
</evidence>
<dbReference type="Proteomes" id="UP000197270">
    <property type="component" value="Unassembled WGS sequence"/>
</dbReference>
<evidence type="ECO:0000313" key="2">
    <source>
        <dbReference type="Proteomes" id="UP000197270"/>
    </source>
</evidence>
<dbReference type="InterPro" id="IPR047879">
    <property type="entry name" value="YjiT"/>
</dbReference>
<evidence type="ECO:0008006" key="3">
    <source>
        <dbReference type="Google" id="ProtNLM"/>
    </source>
</evidence>
<protein>
    <recommendedName>
        <fullName evidence="3">Protein YjiT</fullName>
    </recommendedName>
</protein>
<dbReference type="AlphaFoldDB" id="A0AAX0PJF2"/>
<accession>A0AAX0PJF2</accession>
<reference evidence="1 2" key="1">
    <citation type="submission" date="2017-05" db="EMBL/GenBank/DDBJ databases">
        <title>Sequencing of Escherichia coli that cause persistent and transient Mastitis.</title>
        <authorList>
            <person name="Thacker T.C."/>
            <person name="Lippolis J.D."/>
            <person name="Brunelle B.W."/>
            <person name="Casey T.A."/>
            <person name="Reinhardt T.A."/>
            <person name="Sacco R.E."/>
            <person name="Holman D.B."/>
        </authorList>
    </citation>
    <scope>NUCLEOTIDE SEQUENCE [LARGE SCALE GENOMIC DNA]</scope>
    <source>
        <strain evidence="1 2">ECA-B</strain>
    </source>
</reference>
<organism evidence="1 2">
    <name type="scientific">Escherichia coli</name>
    <dbReference type="NCBI Taxonomy" id="562"/>
    <lineage>
        <taxon>Bacteria</taxon>
        <taxon>Pseudomonadati</taxon>
        <taxon>Pseudomonadota</taxon>
        <taxon>Gammaproteobacteria</taxon>
        <taxon>Enterobacterales</taxon>
        <taxon>Enterobacteriaceae</taxon>
        <taxon>Escherichia</taxon>
    </lineage>
</organism>
<dbReference type="EMBL" id="NHTF01000042">
    <property type="protein sequence ID" value="OWW54529.1"/>
    <property type="molecule type" value="Genomic_DNA"/>
</dbReference>
<name>A0AAX0PJF2_ECOLX</name>
<gene>
    <name evidence="1" type="ORF">CCS08_15580</name>
</gene>
<sequence>MLWGFVFVSFISKELALGQSEYISWVKCTSWLSNFVNLRGLRQPDGRPLYEYHATNAEYNQLTQLLCAVGQSQSNICNRDFAACFVLFCSEWYRRDYERQCGWTWDPIYKKIGISFTATELGTIVPKGMEDYWLRPIRFYESERRNFLGTLFSEGGLPFRLLKESDSRFLAVFSRILGQYEQAKQSGFSALSLARAVIEKSALPTVFSEDTSVELISHMADNLNSLVLTHNLTNHKEPVQQLDKVHPTWRSEFPIPLDDETGTHFLNGLLCAASVEAKPRLQKNKSTRCQFYWSEKHPDELRVIVSLPDEVSFPVTSEPSTTRFELAIYEDGEEVSGLGPAYASLENRQATVRLRKSEVRFVRQNPSAGLSLVARAGGMIVGSIKLDDSEIAIGEVPLTFIVDADQWLLQGQASCSVRSSDVLIVLPRDNSTVAGFDGQSSAVNVLGLKALPVKGCQDVTVTANETYRIRTGREQISIGRFALNGKRASWVCHPDETFIGVPKVISTLPDIQSIDVTRYLSGISIEQCHIQEMLGAQYLSIRNSNNETLLRRKIGILPADFSIEIKGGMHANEGTIVITTQHPCVATLKDKTLEATRKRTEGRTEIQLKAEGVPPAFITLQVLPNLAADTIDIELPFPAKGCLALDVNGRPLDKNITLHDLLGSRAFLFSRNGEPTKYTLQLHLRSISGLQAWHEWSYTALSERPVELNLYSLREHIENLISLEAGIDQVVEMRITGAGVVMAWQIRRYKYSLRYDYEKELLLSQSVNHRAGQIPSPVIMLLSEPERKSIPLASRMSEGVPVGEYELSSIVNKNGPWLVVPKPGEEMAFRPCFIRGESSLPVEESNIRSLQKATQLFNPQAEVNTITRVLGQMANDPAHSGWQFMRSLYDQFGYLPLATFEVWRALVQHPQALAMSLFKFEMSAEYLSRIENEFPILWEFFPIFEIKAASERFKLFLSQKGAPEETQKLLVTNMFQRLGLVFPTYADEIEKWLSNGYLPPSIPESCVHGWYQELLREHSEARWPEYGCKRLYKWMMSQKNPVIGINPDANHRYSVAWLPVFAAAVASGNASFESVFDRKPGAVFFLRQVRDFDSRWFKAIFQFSLLRYVAKK</sequence>
<proteinExistence type="predicted"/>
<dbReference type="NCBIfam" id="NF038336">
    <property type="entry name" value="YjiT_fam"/>
    <property type="match status" value="1"/>
</dbReference>
<comment type="caution">
    <text evidence="1">The sequence shown here is derived from an EMBL/GenBank/DDBJ whole genome shotgun (WGS) entry which is preliminary data.</text>
</comment>